<dbReference type="InterPro" id="IPR052398">
    <property type="entry name" value="Ubiquitin_hydrolase_53/54"/>
</dbReference>
<evidence type="ECO:0000313" key="5">
    <source>
        <dbReference type="EMBL" id="KAK6928275.1"/>
    </source>
</evidence>
<dbReference type="Gene3D" id="1.25.40.10">
    <property type="entry name" value="Tetratricopeptide repeat domain"/>
    <property type="match status" value="1"/>
</dbReference>
<feature type="compositionally biased region" description="Pro residues" evidence="3">
    <location>
        <begin position="12"/>
        <end position="23"/>
    </location>
</feature>
<dbReference type="Pfam" id="PF04781">
    <property type="entry name" value="DUF627"/>
    <property type="match status" value="1"/>
</dbReference>
<evidence type="ECO:0000256" key="3">
    <source>
        <dbReference type="SAM" id="MobiDB-lite"/>
    </source>
</evidence>
<evidence type="ECO:0000256" key="2">
    <source>
        <dbReference type="ARBA" id="ARBA00022801"/>
    </source>
</evidence>
<proteinExistence type="predicted"/>
<dbReference type="InterPro" id="IPR011990">
    <property type="entry name" value="TPR-like_helical_dom_sf"/>
</dbReference>
<dbReference type="EMBL" id="JBAMMX010000014">
    <property type="protein sequence ID" value="KAK6928275.1"/>
    <property type="molecule type" value="Genomic_DNA"/>
</dbReference>
<organism evidence="5 6">
    <name type="scientific">Dillenia turbinata</name>
    <dbReference type="NCBI Taxonomy" id="194707"/>
    <lineage>
        <taxon>Eukaryota</taxon>
        <taxon>Viridiplantae</taxon>
        <taxon>Streptophyta</taxon>
        <taxon>Embryophyta</taxon>
        <taxon>Tracheophyta</taxon>
        <taxon>Spermatophyta</taxon>
        <taxon>Magnoliopsida</taxon>
        <taxon>eudicotyledons</taxon>
        <taxon>Gunneridae</taxon>
        <taxon>Pentapetalae</taxon>
        <taxon>Dilleniales</taxon>
        <taxon>Dilleniaceae</taxon>
        <taxon>Dillenia</taxon>
    </lineage>
</organism>
<keyword evidence="1" id="KW-0833">Ubl conjugation pathway</keyword>
<dbReference type="SUPFAM" id="SSF48452">
    <property type="entry name" value="TPR-like"/>
    <property type="match status" value="1"/>
</dbReference>
<feature type="region of interest" description="Disordered" evidence="3">
    <location>
        <begin position="1"/>
        <end position="28"/>
    </location>
</feature>
<dbReference type="Proteomes" id="UP001370490">
    <property type="component" value="Unassembled WGS sequence"/>
</dbReference>
<gene>
    <name evidence="5" type="ORF">RJ641_006866</name>
</gene>
<dbReference type="PANTHER" id="PTHR22975">
    <property type="entry name" value="UBIQUITIN SPECIFIC PROTEINASE"/>
    <property type="match status" value="1"/>
</dbReference>
<keyword evidence="6" id="KW-1185">Reference proteome</keyword>
<comment type="caution">
    <text evidence="5">The sequence shown here is derived from an EMBL/GenBank/DDBJ whole genome shotgun (WGS) entry which is preliminary data.</text>
</comment>
<evidence type="ECO:0000313" key="6">
    <source>
        <dbReference type="Proteomes" id="UP001370490"/>
    </source>
</evidence>
<dbReference type="GO" id="GO:0016787">
    <property type="term" value="F:hydrolase activity"/>
    <property type="evidence" value="ECO:0007669"/>
    <property type="project" value="UniProtKB-KW"/>
</dbReference>
<keyword evidence="2" id="KW-0378">Hydrolase</keyword>
<evidence type="ECO:0000256" key="1">
    <source>
        <dbReference type="ARBA" id="ARBA00022786"/>
    </source>
</evidence>
<name>A0AAN8ZAI5_9MAGN</name>
<feature type="domain" description="DUF627" evidence="4">
    <location>
        <begin position="45"/>
        <end position="134"/>
    </location>
</feature>
<reference evidence="5 6" key="1">
    <citation type="submission" date="2023-12" db="EMBL/GenBank/DDBJ databases">
        <title>A high-quality genome assembly for Dillenia turbinata (Dilleniales).</title>
        <authorList>
            <person name="Chanderbali A."/>
        </authorList>
    </citation>
    <scope>NUCLEOTIDE SEQUENCE [LARGE SCALE GENOMIC DNA]</scope>
    <source>
        <strain evidence="5">LSX21</strain>
        <tissue evidence="5">Leaf</tissue>
    </source>
</reference>
<dbReference type="AlphaFoldDB" id="A0AAN8ZAI5"/>
<accession>A0AAN8ZAI5</accession>
<dbReference type="InterPro" id="IPR006866">
    <property type="entry name" value="DUF627_N"/>
</dbReference>
<protein>
    <recommendedName>
        <fullName evidence="4">DUF627 domain-containing protein</fullName>
    </recommendedName>
</protein>
<dbReference type="PANTHER" id="PTHR22975:SF9">
    <property type="entry name" value="ECHINUS SPLICE FORM 3"/>
    <property type="match status" value="1"/>
</dbReference>
<sequence length="282" mass="31894">MTKRISASQPKSPLPPTPPPQLPSTPEARDKCGYIKVCESERVLTVLRRGNKTKALILMKEFMQKYGDTSGEVHRIQSYVYHGVALSVAEPHLKQKHLRNAVQSARKAIELNPNSLESLYFLAYLLYELADHKDDFEEALFRITEFQEQILCSFERHRDDGYSCVFCGLFDVFTSLHIALDDPQDGPVSPRSLRSALSKFAEGQMNDAAEVKQANSSFEELFKYVEMNSKLGCMSEKGGCGMLNTVQLFLRAPPHVFITGRHLTYALLFFRSAMALALHNRL</sequence>
<evidence type="ECO:0000259" key="4">
    <source>
        <dbReference type="Pfam" id="PF04781"/>
    </source>
</evidence>